<feature type="non-terminal residue" evidence="1">
    <location>
        <position position="61"/>
    </location>
</feature>
<evidence type="ECO:0000313" key="2">
    <source>
        <dbReference type="Proteomes" id="UP000789920"/>
    </source>
</evidence>
<sequence>TASISQVSQTIYLSSSRATTPIPPITRNQVKQIKKTELPSEEVLLVTSQSQALIDLEYSSS</sequence>
<proteinExistence type="predicted"/>
<organism evidence="1 2">
    <name type="scientific">Racocetra persica</name>
    <dbReference type="NCBI Taxonomy" id="160502"/>
    <lineage>
        <taxon>Eukaryota</taxon>
        <taxon>Fungi</taxon>
        <taxon>Fungi incertae sedis</taxon>
        <taxon>Mucoromycota</taxon>
        <taxon>Glomeromycotina</taxon>
        <taxon>Glomeromycetes</taxon>
        <taxon>Diversisporales</taxon>
        <taxon>Gigasporaceae</taxon>
        <taxon>Racocetra</taxon>
    </lineage>
</organism>
<accession>A0ACA9RJM6</accession>
<dbReference type="Proteomes" id="UP000789920">
    <property type="component" value="Unassembled WGS sequence"/>
</dbReference>
<keyword evidence="2" id="KW-1185">Reference proteome</keyword>
<reference evidence="1" key="1">
    <citation type="submission" date="2021-06" db="EMBL/GenBank/DDBJ databases">
        <authorList>
            <person name="Kallberg Y."/>
            <person name="Tangrot J."/>
            <person name="Rosling A."/>
        </authorList>
    </citation>
    <scope>NUCLEOTIDE SEQUENCE</scope>
    <source>
        <strain evidence="1">MA461A</strain>
    </source>
</reference>
<evidence type="ECO:0000313" key="1">
    <source>
        <dbReference type="EMBL" id="CAG8795104.1"/>
    </source>
</evidence>
<name>A0ACA9RJM6_9GLOM</name>
<comment type="caution">
    <text evidence="1">The sequence shown here is derived from an EMBL/GenBank/DDBJ whole genome shotgun (WGS) entry which is preliminary data.</text>
</comment>
<dbReference type="EMBL" id="CAJVQC010055208">
    <property type="protein sequence ID" value="CAG8795104.1"/>
    <property type="molecule type" value="Genomic_DNA"/>
</dbReference>
<protein>
    <submittedName>
        <fullName evidence="1">35033_t:CDS:1</fullName>
    </submittedName>
</protein>
<gene>
    <name evidence="1" type="ORF">RPERSI_LOCUS19894</name>
</gene>
<feature type="non-terminal residue" evidence="1">
    <location>
        <position position="1"/>
    </location>
</feature>